<dbReference type="RefSeq" id="WP_021749710.1">
    <property type="nucleotide sequence ID" value="NZ_CAUWCU010000001.1"/>
</dbReference>
<dbReference type="KEGG" id="obj:EIO64_13260"/>
<dbReference type="NCBIfam" id="NF037995">
    <property type="entry name" value="TRAP_S1"/>
    <property type="match status" value="1"/>
</dbReference>
<accession>A0A4D7ARA3</accession>
<dbReference type="PANTHER" id="PTHR33376:SF7">
    <property type="entry name" value="C4-DICARBOXYLATE-BINDING PROTEIN DCTB"/>
    <property type="match status" value="1"/>
</dbReference>
<dbReference type="PANTHER" id="PTHR33376">
    <property type="match status" value="1"/>
</dbReference>
<dbReference type="InterPro" id="IPR018389">
    <property type="entry name" value="DctP_fam"/>
</dbReference>
<evidence type="ECO:0000313" key="6">
    <source>
        <dbReference type="Proteomes" id="UP000298642"/>
    </source>
</evidence>
<dbReference type="PIRSF" id="PIRSF006470">
    <property type="entry name" value="DctB"/>
    <property type="match status" value="1"/>
</dbReference>
<name>A0A4D7ARA3_9FIRM</name>
<reference evidence="6" key="1">
    <citation type="submission" date="2018-12" db="EMBL/GenBank/DDBJ databases">
        <title>Dusodibacter welbiota gen. nov., sp. nov., isolated from human faeces and emended description of the Oscillibacter genus.</title>
        <authorList>
            <person name="Le Roy T."/>
            <person name="Van der Smissen P."/>
            <person name="Delzenne N."/>
            <person name="Muccioli G."/>
            <person name="Collet J.F."/>
            <person name="Cani P.D."/>
        </authorList>
    </citation>
    <scope>NUCLEOTIDE SEQUENCE [LARGE SCALE GENOMIC DNA]</scope>
    <source>
        <strain evidence="6">J115</strain>
    </source>
</reference>
<dbReference type="NCBIfam" id="TIGR00787">
    <property type="entry name" value="dctP"/>
    <property type="match status" value="1"/>
</dbReference>
<evidence type="ECO:0000256" key="2">
    <source>
        <dbReference type="ARBA" id="ARBA00022448"/>
    </source>
</evidence>
<feature type="chain" id="PRO_5039607541" evidence="4">
    <location>
        <begin position="20"/>
        <end position="363"/>
    </location>
</feature>
<proteinExistence type="inferred from homology"/>
<dbReference type="GeneID" id="89521574"/>
<dbReference type="InterPro" id="IPR004682">
    <property type="entry name" value="TRAP_DctP"/>
</dbReference>
<feature type="signal peptide" evidence="4">
    <location>
        <begin position="1"/>
        <end position="19"/>
    </location>
</feature>
<keyword evidence="2" id="KW-0813">Transport</keyword>
<dbReference type="PROSITE" id="PS51257">
    <property type="entry name" value="PROKAR_LIPOPROTEIN"/>
    <property type="match status" value="1"/>
</dbReference>
<comment type="similarity">
    <text evidence="1">Belongs to the bacterial solute-binding protein 7 family.</text>
</comment>
<dbReference type="Proteomes" id="UP000298642">
    <property type="component" value="Chromosome"/>
</dbReference>
<dbReference type="GO" id="GO:0030288">
    <property type="term" value="C:outer membrane-bounded periplasmic space"/>
    <property type="evidence" value="ECO:0007669"/>
    <property type="project" value="InterPro"/>
</dbReference>
<dbReference type="Pfam" id="PF03480">
    <property type="entry name" value="DctP"/>
    <property type="match status" value="1"/>
</dbReference>
<evidence type="ECO:0000256" key="3">
    <source>
        <dbReference type="ARBA" id="ARBA00022729"/>
    </source>
</evidence>
<dbReference type="EMBL" id="CP034413">
    <property type="protein sequence ID" value="QCI60063.1"/>
    <property type="molecule type" value="Genomic_DNA"/>
</dbReference>
<protein>
    <submittedName>
        <fullName evidence="5">DctP family TRAP transporter solute-binding subunit</fullName>
    </submittedName>
</protein>
<keyword evidence="6" id="KW-1185">Reference proteome</keyword>
<keyword evidence="3 4" id="KW-0732">Signal</keyword>
<dbReference type="AlphaFoldDB" id="A0A4D7ARA3"/>
<dbReference type="Gene3D" id="3.40.190.170">
    <property type="entry name" value="Bacterial extracellular solute-binding protein, family 7"/>
    <property type="match status" value="1"/>
</dbReference>
<dbReference type="InterPro" id="IPR038404">
    <property type="entry name" value="TRAP_DctP_sf"/>
</dbReference>
<gene>
    <name evidence="5" type="ORF">EIO64_13260</name>
</gene>
<dbReference type="GO" id="GO:0055085">
    <property type="term" value="P:transmembrane transport"/>
    <property type="evidence" value="ECO:0007669"/>
    <property type="project" value="InterPro"/>
</dbReference>
<evidence type="ECO:0000313" key="5">
    <source>
        <dbReference type="EMBL" id="QCI60063.1"/>
    </source>
</evidence>
<evidence type="ECO:0000256" key="1">
    <source>
        <dbReference type="ARBA" id="ARBA00009023"/>
    </source>
</evidence>
<evidence type="ECO:0000256" key="4">
    <source>
        <dbReference type="SAM" id="SignalP"/>
    </source>
</evidence>
<sequence length="363" mass="39004">MKKFLALLLALTMALALVACGGGDDAASDTTADSGDDAAASTGEFEEMTWKFACSATETSPWVDGAKEFARIVGEKTGGAITVQYYPADQLTAGNQTDGIQALMDGTTELSMHSNLIWSSFDQRFNVVSLPFLFSSTEEADAALDGAGGEALGEILESTYNVHLLGIAENGFRHITNSKHAIASKADMNGLKMRVAGSQLLNRSYELWGADYTNANWSEVFTALQTGTYDGQENPLPTADAASIQEVQSYLTYWTGAYDCLFFCMNAELYNSLSPELQAIVDEAGQAACEYERELNRSQDQEIMDKWAEAGVEITELTPEAAAEFAEASAPVYDEFADELTPELIEAFTSVTQADAGTTEPAA</sequence>
<organism evidence="5 6">
    <name type="scientific">Dysosmobacter welbionis</name>
    <dbReference type="NCBI Taxonomy" id="2093857"/>
    <lineage>
        <taxon>Bacteria</taxon>
        <taxon>Bacillati</taxon>
        <taxon>Bacillota</taxon>
        <taxon>Clostridia</taxon>
        <taxon>Eubacteriales</taxon>
        <taxon>Oscillospiraceae</taxon>
        <taxon>Dysosmobacter</taxon>
    </lineage>
</organism>